<keyword evidence="2" id="KW-1185">Reference proteome</keyword>
<dbReference type="Proteomes" id="UP000257109">
    <property type="component" value="Unassembled WGS sequence"/>
</dbReference>
<comment type="caution">
    <text evidence="1">The sequence shown here is derived from an EMBL/GenBank/DDBJ whole genome shotgun (WGS) entry which is preliminary data.</text>
</comment>
<proteinExistence type="predicted"/>
<name>A0A371HQP5_MUCPR</name>
<reference evidence="1" key="1">
    <citation type="submission" date="2018-05" db="EMBL/GenBank/DDBJ databases">
        <title>Draft genome of Mucuna pruriens seed.</title>
        <authorList>
            <person name="Nnadi N.E."/>
            <person name="Vos R."/>
            <person name="Hasami M.H."/>
            <person name="Devisetty U.K."/>
            <person name="Aguiy J.C."/>
        </authorList>
    </citation>
    <scope>NUCLEOTIDE SEQUENCE [LARGE SCALE GENOMIC DNA]</scope>
    <source>
        <strain evidence="1">JCA_2017</strain>
    </source>
</reference>
<organism evidence="1 2">
    <name type="scientific">Mucuna pruriens</name>
    <name type="common">Velvet bean</name>
    <name type="synonym">Dolichos pruriens</name>
    <dbReference type="NCBI Taxonomy" id="157652"/>
    <lineage>
        <taxon>Eukaryota</taxon>
        <taxon>Viridiplantae</taxon>
        <taxon>Streptophyta</taxon>
        <taxon>Embryophyta</taxon>
        <taxon>Tracheophyta</taxon>
        <taxon>Spermatophyta</taxon>
        <taxon>Magnoliopsida</taxon>
        <taxon>eudicotyledons</taxon>
        <taxon>Gunneridae</taxon>
        <taxon>Pentapetalae</taxon>
        <taxon>rosids</taxon>
        <taxon>fabids</taxon>
        <taxon>Fabales</taxon>
        <taxon>Fabaceae</taxon>
        <taxon>Papilionoideae</taxon>
        <taxon>50 kb inversion clade</taxon>
        <taxon>NPAAA clade</taxon>
        <taxon>indigoferoid/millettioid clade</taxon>
        <taxon>Phaseoleae</taxon>
        <taxon>Mucuna</taxon>
    </lineage>
</organism>
<evidence type="ECO:0000313" key="2">
    <source>
        <dbReference type="Proteomes" id="UP000257109"/>
    </source>
</evidence>
<dbReference type="EMBL" id="QJKJ01001941">
    <property type="protein sequence ID" value="RDY05121.1"/>
    <property type="molecule type" value="Genomic_DNA"/>
</dbReference>
<sequence>MLDCRCLVALVEPTIAALSQQVPLYRRTFSSGTSD</sequence>
<protein>
    <submittedName>
        <fullName evidence="1">Uncharacterized protein</fullName>
    </submittedName>
</protein>
<evidence type="ECO:0000313" key="1">
    <source>
        <dbReference type="EMBL" id="RDY05121.1"/>
    </source>
</evidence>
<accession>A0A371HQP5</accession>
<dbReference type="AlphaFoldDB" id="A0A371HQP5"/>
<gene>
    <name evidence="1" type="ORF">CR513_11078</name>
</gene>